<dbReference type="InterPro" id="IPR051257">
    <property type="entry name" value="Diverse_CBS-Domain"/>
</dbReference>
<dbReference type="PATRIC" id="fig|271.14.peg.291"/>
<dbReference type="Gene3D" id="3.10.580.10">
    <property type="entry name" value="CBS-domain"/>
    <property type="match status" value="1"/>
</dbReference>
<evidence type="ECO:0000259" key="3">
    <source>
        <dbReference type="PROSITE" id="PS51371"/>
    </source>
</evidence>
<dbReference type="PROSITE" id="PS51671">
    <property type="entry name" value="ACT"/>
    <property type="match status" value="1"/>
</dbReference>
<dbReference type="CDD" id="cd04584">
    <property type="entry name" value="CBS_pair_AcuB_like"/>
    <property type="match status" value="1"/>
</dbReference>
<name>A0A0M9ACA1_THEAQ</name>
<dbReference type="InterPro" id="IPR045865">
    <property type="entry name" value="ACT-like_dom_sf"/>
</dbReference>
<dbReference type="RefSeq" id="WP_053766978.1">
    <property type="nucleotide sequence ID" value="NZ_LHCI01000106.1"/>
</dbReference>
<dbReference type="SUPFAM" id="SSF54631">
    <property type="entry name" value="CBS-domain pair"/>
    <property type="match status" value="1"/>
</dbReference>
<dbReference type="InterPro" id="IPR002912">
    <property type="entry name" value="ACT_dom"/>
</dbReference>
<dbReference type="PANTHER" id="PTHR43080:SF2">
    <property type="entry name" value="CBS DOMAIN-CONTAINING PROTEIN"/>
    <property type="match status" value="1"/>
</dbReference>
<evidence type="ECO:0000313" key="6">
    <source>
        <dbReference type="Proteomes" id="UP000037685"/>
    </source>
</evidence>
<dbReference type="SUPFAM" id="SSF55021">
    <property type="entry name" value="ACT-like"/>
    <property type="match status" value="1"/>
</dbReference>
<dbReference type="Pfam" id="PF01842">
    <property type="entry name" value="ACT"/>
    <property type="match status" value="1"/>
</dbReference>
<dbReference type="Proteomes" id="UP000037685">
    <property type="component" value="Unassembled WGS sequence"/>
</dbReference>
<feature type="domain" description="CBS" evidence="3">
    <location>
        <begin position="75"/>
        <end position="132"/>
    </location>
</feature>
<evidence type="ECO:0000256" key="1">
    <source>
        <dbReference type="ARBA" id="ARBA00023122"/>
    </source>
</evidence>
<evidence type="ECO:0000313" key="5">
    <source>
        <dbReference type="EMBL" id="KOX89052.1"/>
    </source>
</evidence>
<keyword evidence="1 2" id="KW-0129">CBS domain</keyword>
<proteinExistence type="predicted"/>
<dbReference type="InterPro" id="IPR046342">
    <property type="entry name" value="CBS_dom_sf"/>
</dbReference>
<comment type="caution">
    <text evidence="5">The sequence shown here is derived from an EMBL/GenBank/DDBJ whole genome shotgun (WGS) entry which is preliminary data.</text>
</comment>
<dbReference type="CDD" id="cd04883">
    <property type="entry name" value="ACT_AcuB"/>
    <property type="match status" value="1"/>
</dbReference>
<evidence type="ECO:0000256" key="2">
    <source>
        <dbReference type="PROSITE-ProRule" id="PRU00703"/>
    </source>
</evidence>
<dbReference type="InterPro" id="IPR000644">
    <property type="entry name" value="CBS_dom"/>
</dbReference>
<reference evidence="5 6" key="1">
    <citation type="submission" date="2015-07" db="EMBL/GenBank/DDBJ databases">
        <authorList>
            <person name="Noorani M."/>
        </authorList>
    </citation>
    <scope>NUCLEOTIDE SEQUENCE [LARGE SCALE GENOMIC DNA]</scope>
    <source>
        <strain evidence="6">ATCC 25104 / DSM 625 / JCM 10724 / NBRC 103206 / NCIMB 11243 / YT-1</strain>
    </source>
</reference>
<dbReference type="PROSITE" id="PS51371">
    <property type="entry name" value="CBS"/>
    <property type="match status" value="2"/>
</dbReference>
<dbReference type="PANTHER" id="PTHR43080">
    <property type="entry name" value="CBS DOMAIN-CONTAINING PROTEIN CBSX3, MITOCHONDRIAL"/>
    <property type="match status" value="1"/>
</dbReference>
<sequence length="208" mass="22872">MLVKDVMKSPVLSVGPETTLEEAYRLLLEKGIRHLPVVKDGKLWGIVTDRDIRLATSHLNPKGPCPGCTQVGEVMTKEVVTAHPLDPVEEAAFVMRHRKIGCLPVLEDGELVGIVTGIDLLDALLRLTGVTEPSGRLEVRLPDRVGELARLTGFLAGRGVNIHSLLSYPEEGEYVRAVVRVNTLETHLLAQGLREAGFEVLWPPKKPW</sequence>
<dbReference type="EMBL" id="LHCI01000106">
    <property type="protein sequence ID" value="KOX89052.1"/>
    <property type="molecule type" value="Genomic_DNA"/>
</dbReference>
<gene>
    <name evidence="5" type="primary">hrp1_1</name>
    <name evidence="5" type="ORF">BVI061214_00200</name>
</gene>
<organism evidence="5 6">
    <name type="scientific">Thermus aquaticus</name>
    <dbReference type="NCBI Taxonomy" id="271"/>
    <lineage>
        <taxon>Bacteria</taxon>
        <taxon>Thermotogati</taxon>
        <taxon>Deinococcota</taxon>
        <taxon>Deinococci</taxon>
        <taxon>Thermales</taxon>
        <taxon>Thermaceae</taxon>
        <taxon>Thermus</taxon>
    </lineage>
</organism>
<dbReference type="SMART" id="SM00116">
    <property type="entry name" value="CBS"/>
    <property type="match status" value="2"/>
</dbReference>
<feature type="domain" description="CBS" evidence="3">
    <location>
        <begin position="7"/>
        <end position="62"/>
    </location>
</feature>
<protein>
    <submittedName>
        <fullName evidence="5">Hypoxic response protein 1</fullName>
    </submittedName>
</protein>
<feature type="domain" description="ACT" evidence="4">
    <location>
        <begin position="136"/>
        <end position="208"/>
    </location>
</feature>
<evidence type="ECO:0000259" key="4">
    <source>
        <dbReference type="PROSITE" id="PS51671"/>
    </source>
</evidence>
<dbReference type="Pfam" id="PF00571">
    <property type="entry name" value="CBS"/>
    <property type="match status" value="2"/>
</dbReference>
<dbReference type="AlphaFoldDB" id="A0A0M9ACA1"/>
<accession>A0A0M9ACA1</accession>